<dbReference type="EMBL" id="BSXT01000607">
    <property type="protein sequence ID" value="GMF30932.1"/>
    <property type="molecule type" value="Genomic_DNA"/>
</dbReference>
<dbReference type="Gene3D" id="1.10.510.10">
    <property type="entry name" value="Transferase(Phosphotransferase) domain 1"/>
    <property type="match status" value="1"/>
</dbReference>
<dbReference type="SMART" id="SM00220">
    <property type="entry name" value="S_TKc"/>
    <property type="match status" value="1"/>
</dbReference>
<evidence type="ECO:0000313" key="4">
    <source>
        <dbReference type="Proteomes" id="UP001165121"/>
    </source>
</evidence>
<dbReference type="Gene3D" id="3.30.200.20">
    <property type="entry name" value="Phosphorylase Kinase, domain 1"/>
    <property type="match status" value="1"/>
</dbReference>
<dbReference type="PROSITE" id="PS50011">
    <property type="entry name" value="PROTEIN_KINASE_DOM"/>
    <property type="match status" value="1"/>
</dbReference>
<dbReference type="Pfam" id="PF00069">
    <property type="entry name" value="Pkinase"/>
    <property type="match status" value="1"/>
</dbReference>
<dbReference type="InterPro" id="IPR051681">
    <property type="entry name" value="Ser/Thr_Kinases-Pseudokinases"/>
</dbReference>
<dbReference type="PANTHER" id="PTHR44329">
    <property type="entry name" value="SERINE/THREONINE-PROTEIN KINASE TNNI3K-RELATED"/>
    <property type="match status" value="1"/>
</dbReference>
<dbReference type="InterPro" id="IPR008271">
    <property type="entry name" value="Ser/Thr_kinase_AS"/>
</dbReference>
<protein>
    <submittedName>
        <fullName evidence="3">Unnamed protein product</fullName>
    </submittedName>
</protein>
<sequence>MSSSSYASAILPSNDTYFEFDGTNSDLARQLYLRAKAGAHISQLESSFTVPTKLQDRLNDLNVKWDDLPGIAQRAVLWDTGFGVSTTRKAVQIWTLSGHSMTDLAVPFAQFKDIGCTETNCTQPDGSTSWSNLYCTGDEMLSVARCVVEDFTEDKEIHLAMWMTGGNPDVIPTPHIRKHAWVEQSTNVSYTVFAVHTLELSEEHVYNSCPDETQNGGYGSLVLPCYTNADITARIAAVKEEVVGTAWVSRWLNEDYGTSSSTSTDGKKFNLILLVPIISGALLLLCAIGVLVLLRRKRRHRHDDIAMEGMSIDSNGVYQACNDGPRAETTSAAARSTLPAIADTETMTYPGVDKTFQLKPPQHRESSSESNVTLKTLHESEFLAGRRIPYEALTFSRPLSKGGNGEVWLGYYQGEEVAVKRLLRTKTPNADQVEVFAKEIELSASMNHPNIIAFLGVAWNSLNNLVMVLEYFPMGDLQAYMGKNSDLLTWPKDKIRIAVGIALAIEYLHSYVPPLIHRDIKSKNVLLTKKLEPKLIDFGVSRDRQEFSMTACVGTPYWTAPEILEGKRYTEQADIYSFGVVLSELDTGKLPYHDVLRPGGQKPKPIQILSDVLAGVLRPSFSESCPRNIRQIGVACCQRDPSSRPTAAQVVDMLKEAEPSLHSK</sequence>
<comment type="caution">
    <text evidence="3">The sequence shown here is derived from an EMBL/GenBank/DDBJ whole genome shotgun (WGS) entry which is preliminary data.</text>
</comment>
<dbReference type="OrthoDB" id="117418at2759"/>
<dbReference type="PROSITE" id="PS00108">
    <property type="entry name" value="PROTEIN_KINASE_ST"/>
    <property type="match status" value="1"/>
</dbReference>
<dbReference type="InterPro" id="IPR011009">
    <property type="entry name" value="Kinase-like_dom_sf"/>
</dbReference>
<dbReference type="GO" id="GO:0004674">
    <property type="term" value="F:protein serine/threonine kinase activity"/>
    <property type="evidence" value="ECO:0007669"/>
    <property type="project" value="TreeGrafter"/>
</dbReference>
<dbReference type="CDD" id="cd13999">
    <property type="entry name" value="STKc_MAP3K-like"/>
    <property type="match status" value="1"/>
</dbReference>
<dbReference type="AlphaFoldDB" id="A0A9W6X538"/>
<dbReference type="InterPro" id="IPR000719">
    <property type="entry name" value="Prot_kinase_dom"/>
</dbReference>
<reference evidence="3" key="1">
    <citation type="submission" date="2023-04" db="EMBL/GenBank/DDBJ databases">
        <title>Phytophthora fragariaefolia NBRC 109709.</title>
        <authorList>
            <person name="Ichikawa N."/>
            <person name="Sato H."/>
            <person name="Tonouchi N."/>
        </authorList>
    </citation>
    <scope>NUCLEOTIDE SEQUENCE</scope>
    <source>
        <strain evidence="3">NBRC 109709</strain>
    </source>
</reference>
<evidence type="ECO:0000313" key="3">
    <source>
        <dbReference type="EMBL" id="GMF30932.1"/>
    </source>
</evidence>
<keyword evidence="1" id="KW-1133">Transmembrane helix</keyword>
<gene>
    <name evidence="3" type="ORF">Pfra01_000696000</name>
</gene>
<keyword evidence="1" id="KW-0472">Membrane</keyword>
<dbReference type="Proteomes" id="UP001165121">
    <property type="component" value="Unassembled WGS sequence"/>
</dbReference>
<dbReference type="GO" id="GO:0005524">
    <property type="term" value="F:ATP binding"/>
    <property type="evidence" value="ECO:0007669"/>
    <property type="project" value="InterPro"/>
</dbReference>
<name>A0A9W6X538_9STRA</name>
<accession>A0A9W6X538</accession>
<keyword evidence="4" id="KW-1185">Reference proteome</keyword>
<feature type="transmembrane region" description="Helical" evidence="1">
    <location>
        <begin position="271"/>
        <end position="294"/>
    </location>
</feature>
<keyword evidence="1" id="KW-0812">Transmembrane</keyword>
<evidence type="ECO:0000256" key="1">
    <source>
        <dbReference type="SAM" id="Phobius"/>
    </source>
</evidence>
<evidence type="ECO:0000259" key="2">
    <source>
        <dbReference type="PROSITE" id="PS50011"/>
    </source>
</evidence>
<organism evidence="3 4">
    <name type="scientific">Phytophthora fragariaefolia</name>
    <dbReference type="NCBI Taxonomy" id="1490495"/>
    <lineage>
        <taxon>Eukaryota</taxon>
        <taxon>Sar</taxon>
        <taxon>Stramenopiles</taxon>
        <taxon>Oomycota</taxon>
        <taxon>Peronosporomycetes</taxon>
        <taxon>Peronosporales</taxon>
        <taxon>Peronosporaceae</taxon>
        <taxon>Phytophthora</taxon>
    </lineage>
</organism>
<dbReference type="SUPFAM" id="SSF56112">
    <property type="entry name" value="Protein kinase-like (PK-like)"/>
    <property type="match status" value="1"/>
</dbReference>
<proteinExistence type="predicted"/>
<feature type="domain" description="Protein kinase" evidence="2">
    <location>
        <begin position="393"/>
        <end position="661"/>
    </location>
</feature>
<dbReference type="PANTHER" id="PTHR44329:SF214">
    <property type="entry name" value="PROTEIN KINASE DOMAIN-CONTAINING PROTEIN"/>
    <property type="match status" value="1"/>
</dbReference>